<proteinExistence type="predicted"/>
<dbReference type="GO" id="GO:0005829">
    <property type="term" value="C:cytosol"/>
    <property type="evidence" value="ECO:0007669"/>
    <property type="project" value="TreeGrafter"/>
</dbReference>
<dbReference type="InterPro" id="IPR052019">
    <property type="entry name" value="F420H2_bilvrd_red/Heme_oxyg"/>
</dbReference>
<dbReference type="InterPro" id="IPR012349">
    <property type="entry name" value="Split_barrel_FMN-bd"/>
</dbReference>
<dbReference type="Pfam" id="PF01243">
    <property type="entry name" value="PNPOx_N"/>
    <property type="match status" value="1"/>
</dbReference>
<dbReference type="GO" id="GO:0016627">
    <property type="term" value="F:oxidoreductase activity, acting on the CH-CH group of donors"/>
    <property type="evidence" value="ECO:0007669"/>
    <property type="project" value="TreeGrafter"/>
</dbReference>
<evidence type="ECO:0000313" key="3">
    <source>
        <dbReference type="EMBL" id="SVC80790.1"/>
    </source>
</evidence>
<dbReference type="SUPFAM" id="SSF50475">
    <property type="entry name" value="FMN-binding split barrel"/>
    <property type="match status" value="1"/>
</dbReference>
<accession>A0A382Q735</accession>
<organism evidence="3">
    <name type="scientific">marine metagenome</name>
    <dbReference type="NCBI Taxonomy" id="408172"/>
    <lineage>
        <taxon>unclassified sequences</taxon>
        <taxon>metagenomes</taxon>
        <taxon>ecological metagenomes</taxon>
    </lineage>
</organism>
<reference evidence="3" key="1">
    <citation type="submission" date="2018-05" db="EMBL/GenBank/DDBJ databases">
        <authorList>
            <person name="Lanie J.A."/>
            <person name="Ng W.-L."/>
            <person name="Kazmierczak K.M."/>
            <person name="Andrzejewski T.M."/>
            <person name="Davidsen T.M."/>
            <person name="Wayne K.J."/>
            <person name="Tettelin H."/>
            <person name="Glass J.I."/>
            <person name="Rusch D."/>
            <person name="Podicherti R."/>
            <person name="Tsui H.-C.T."/>
            <person name="Winkler M.E."/>
        </authorList>
    </citation>
    <scope>NUCLEOTIDE SEQUENCE</scope>
</reference>
<dbReference type="Gene3D" id="2.30.110.10">
    <property type="entry name" value="Electron Transport, Fmn-binding Protein, Chain A"/>
    <property type="match status" value="1"/>
</dbReference>
<evidence type="ECO:0000259" key="2">
    <source>
        <dbReference type="Pfam" id="PF01243"/>
    </source>
</evidence>
<dbReference type="NCBIfam" id="TIGR03618">
    <property type="entry name" value="Rv1155_F420"/>
    <property type="match status" value="1"/>
</dbReference>
<dbReference type="EMBL" id="UINC01112100">
    <property type="protein sequence ID" value="SVC80790.1"/>
    <property type="molecule type" value="Genomic_DNA"/>
</dbReference>
<keyword evidence="1" id="KW-0560">Oxidoreductase</keyword>
<dbReference type="InterPro" id="IPR019920">
    <property type="entry name" value="F420-binding_dom_put"/>
</dbReference>
<dbReference type="PANTHER" id="PTHR35176">
    <property type="entry name" value="HEME OXYGENASE HI_0854-RELATED"/>
    <property type="match status" value="1"/>
</dbReference>
<sequence>MPMTNQEMDLFLAESRNAIVATVNPDGFPQLTPIWFVWEDGKVFFSTTEPRLKTRNLKRDPRVSLCVDEPGPPQQTVVLAGEDALVTPGLGGDMTERIARKYGGDNWESSYDHIANTPDRVIVSYTPTKILTWKDSGDRREYVQKFK</sequence>
<dbReference type="AlphaFoldDB" id="A0A382Q735"/>
<dbReference type="PANTHER" id="PTHR35176:SF6">
    <property type="entry name" value="HEME OXYGENASE HI_0854-RELATED"/>
    <property type="match status" value="1"/>
</dbReference>
<name>A0A382Q735_9ZZZZ</name>
<feature type="domain" description="Pyridoxamine 5'-phosphate oxidase N-terminal" evidence="2">
    <location>
        <begin position="6"/>
        <end position="133"/>
    </location>
</feature>
<evidence type="ECO:0000256" key="1">
    <source>
        <dbReference type="ARBA" id="ARBA00023002"/>
    </source>
</evidence>
<protein>
    <recommendedName>
        <fullName evidence="2">Pyridoxamine 5'-phosphate oxidase N-terminal domain-containing protein</fullName>
    </recommendedName>
</protein>
<gene>
    <name evidence="3" type="ORF">METZ01_LOCUS333644</name>
</gene>
<dbReference type="InterPro" id="IPR011576">
    <property type="entry name" value="Pyridox_Oxase_N"/>
</dbReference>
<dbReference type="GO" id="GO:0070967">
    <property type="term" value="F:coenzyme F420 binding"/>
    <property type="evidence" value="ECO:0007669"/>
    <property type="project" value="TreeGrafter"/>
</dbReference>